<proteinExistence type="predicted"/>
<dbReference type="OrthoDB" id="10654628at2759"/>
<accession>A0A182EZH1</accession>
<feature type="region of interest" description="Disordered" evidence="1">
    <location>
        <begin position="1"/>
        <end position="71"/>
    </location>
</feature>
<evidence type="ECO:0000256" key="1">
    <source>
        <dbReference type="SAM" id="MobiDB-lite"/>
    </source>
</evidence>
<feature type="compositionally biased region" description="Basic and acidic residues" evidence="1">
    <location>
        <begin position="20"/>
        <end position="50"/>
    </location>
</feature>
<evidence type="ECO:0000313" key="3">
    <source>
        <dbReference type="Proteomes" id="UP000271087"/>
    </source>
</evidence>
<organism evidence="4">
    <name type="scientific">Onchocerca ochengi</name>
    <name type="common">Filarial nematode worm</name>
    <dbReference type="NCBI Taxonomy" id="42157"/>
    <lineage>
        <taxon>Eukaryota</taxon>
        <taxon>Metazoa</taxon>
        <taxon>Ecdysozoa</taxon>
        <taxon>Nematoda</taxon>
        <taxon>Chromadorea</taxon>
        <taxon>Rhabditida</taxon>
        <taxon>Spirurina</taxon>
        <taxon>Spiruromorpha</taxon>
        <taxon>Filarioidea</taxon>
        <taxon>Onchocercidae</taxon>
        <taxon>Onchocerca</taxon>
    </lineage>
</organism>
<reference evidence="2 3" key="2">
    <citation type="submission" date="2018-08" db="EMBL/GenBank/DDBJ databases">
        <authorList>
            <person name="Laetsch R D."/>
            <person name="Stevens L."/>
            <person name="Kumar S."/>
            <person name="Blaxter L. M."/>
        </authorList>
    </citation>
    <scope>NUCLEOTIDE SEQUENCE [LARGE SCALE GENOMIC DNA]</scope>
</reference>
<dbReference type="STRING" id="42157.A0A182EZH1"/>
<keyword evidence="3" id="KW-1185">Reference proteome</keyword>
<evidence type="ECO:0000313" key="2">
    <source>
        <dbReference type="EMBL" id="VDN03271.1"/>
    </source>
</evidence>
<dbReference type="WBParaSite" id="nOo.2.0.1.t13580-RA">
    <property type="protein sequence ID" value="nOo.2.0.1.t13580-RA"/>
    <property type="gene ID" value="nOo.2.0.1.g13580"/>
</dbReference>
<sequence length="133" mass="15857">MERDEGKRKARQNERVNNLKRNESDKEIGKGSTDETNNDIKKDGENEKLSKSKRSKRIWGVEDVEENEEEKRNQVIVRMRKDEKDEKVKKSLERDRNINDTDYPTIDREIIRSLTPEMANEMKVRGVIFYEDL</sequence>
<name>A0A182EZH1_ONCOC</name>
<dbReference type="AlphaFoldDB" id="A0A182EZH1"/>
<protein>
    <submittedName>
        <fullName evidence="2 4">Uncharacterized protein</fullName>
    </submittedName>
</protein>
<gene>
    <name evidence="2" type="ORF">NOO_LOCUS13580</name>
</gene>
<dbReference type="EMBL" id="UYRW01016490">
    <property type="protein sequence ID" value="VDN03271.1"/>
    <property type="molecule type" value="Genomic_DNA"/>
</dbReference>
<reference evidence="4" key="1">
    <citation type="submission" date="2016-06" db="UniProtKB">
        <authorList>
            <consortium name="WormBaseParasite"/>
        </authorList>
    </citation>
    <scope>IDENTIFICATION</scope>
</reference>
<feature type="compositionally biased region" description="Basic and acidic residues" evidence="1">
    <location>
        <begin position="1"/>
        <end position="14"/>
    </location>
</feature>
<evidence type="ECO:0000313" key="4">
    <source>
        <dbReference type="WBParaSite" id="nOo.2.0.1.t13580-RA"/>
    </source>
</evidence>
<dbReference type="Proteomes" id="UP000271087">
    <property type="component" value="Unassembled WGS sequence"/>
</dbReference>